<dbReference type="AlphaFoldDB" id="A0A8J2QI12"/>
<dbReference type="EMBL" id="CAKASE010000047">
    <property type="protein sequence ID" value="CAG9562113.1"/>
    <property type="molecule type" value="Genomic_DNA"/>
</dbReference>
<evidence type="ECO:0000256" key="1">
    <source>
        <dbReference type="SAM" id="MobiDB-lite"/>
    </source>
</evidence>
<reference evidence="2" key="1">
    <citation type="submission" date="2021-09" db="EMBL/GenBank/DDBJ databases">
        <authorList>
            <person name="Martin H S."/>
        </authorList>
    </citation>
    <scope>NUCLEOTIDE SEQUENCE</scope>
</reference>
<feature type="compositionally biased region" description="Polar residues" evidence="1">
    <location>
        <begin position="49"/>
        <end position="59"/>
    </location>
</feature>
<accession>A0A8J2QI12</accession>
<name>A0A8J2QI12_9NEOP</name>
<evidence type="ECO:0000313" key="3">
    <source>
        <dbReference type="Proteomes" id="UP000789524"/>
    </source>
</evidence>
<proteinExistence type="predicted"/>
<sequence length="67" mass="7169">MYLRDEFVMAGEVRAAVYAAVRPVGRQVGLEGLHRPRAAGHAAAGDVTHQCTASNTSRINRLAPDLP</sequence>
<protein>
    <submittedName>
        <fullName evidence="2">(African queen) hypothetical protein</fullName>
    </submittedName>
</protein>
<organism evidence="2 3">
    <name type="scientific">Danaus chrysippus</name>
    <name type="common">African queen</name>
    <dbReference type="NCBI Taxonomy" id="151541"/>
    <lineage>
        <taxon>Eukaryota</taxon>
        <taxon>Metazoa</taxon>
        <taxon>Ecdysozoa</taxon>
        <taxon>Arthropoda</taxon>
        <taxon>Hexapoda</taxon>
        <taxon>Insecta</taxon>
        <taxon>Pterygota</taxon>
        <taxon>Neoptera</taxon>
        <taxon>Endopterygota</taxon>
        <taxon>Lepidoptera</taxon>
        <taxon>Glossata</taxon>
        <taxon>Ditrysia</taxon>
        <taxon>Papilionoidea</taxon>
        <taxon>Nymphalidae</taxon>
        <taxon>Danainae</taxon>
        <taxon>Danaini</taxon>
        <taxon>Danaina</taxon>
        <taxon>Danaus</taxon>
        <taxon>Anosia</taxon>
    </lineage>
</organism>
<dbReference type="Proteomes" id="UP000789524">
    <property type="component" value="Unassembled WGS sequence"/>
</dbReference>
<comment type="caution">
    <text evidence="2">The sequence shown here is derived from an EMBL/GenBank/DDBJ whole genome shotgun (WGS) entry which is preliminary data.</text>
</comment>
<gene>
    <name evidence="2" type="ORF">DCHRY22_LOCUS3508</name>
</gene>
<evidence type="ECO:0000313" key="2">
    <source>
        <dbReference type="EMBL" id="CAG9562113.1"/>
    </source>
</evidence>
<feature type="region of interest" description="Disordered" evidence="1">
    <location>
        <begin position="41"/>
        <end position="67"/>
    </location>
</feature>
<keyword evidence="3" id="KW-1185">Reference proteome</keyword>